<reference evidence="9 10" key="1">
    <citation type="submission" date="2022-12" db="EMBL/GenBank/DDBJ databases">
        <title>Polyphasic characterization of Geotalea uranireducens NIT-SL11 newly isolated from a complex of sewage sludge and microbially reduced graphene oxide.</title>
        <authorList>
            <person name="Xie L."/>
            <person name="Yoshida N."/>
            <person name="Meng L."/>
        </authorList>
    </citation>
    <scope>NUCLEOTIDE SEQUENCE [LARGE SCALE GENOMIC DNA]</scope>
    <source>
        <strain evidence="9 10">NIT-SL11</strain>
    </source>
</reference>
<dbReference type="InterPro" id="IPR026392">
    <property type="entry name" value="Exo/Archaeosortase_dom"/>
</dbReference>
<accession>A0ABN6VRR0</accession>
<dbReference type="EMBL" id="AP027151">
    <property type="protein sequence ID" value="BDV43069.1"/>
    <property type="molecule type" value="Genomic_DNA"/>
</dbReference>
<comment type="subcellular location">
    <subcellularLocation>
        <location evidence="1">Cell membrane</location>
        <topology evidence="1">Multi-pass membrane protein</topology>
    </subcellularLocation>
</comment>
<dbReference type="NCBIfam" id="TIGR02602">
    <property type="entry name" value="8TM_EpsH"/>
    <property type="match status" value="1"/>
</dbReference>
<evidence type="ECO:0000256" key="1">
    <source>
        <dbReference type="ARBA" id="ARBA00004651"/>
    </source>
</evidence>
<feature type="transmembrane region" description="Helical" evidence="8">
    <location>
        <begin position="96"/>
        <end position="113"/>
    </location>
</feature>
<dbReference type="InterPro" id="IPR013426">
    <property type="entry name" value="EpsH-like"/>
</dbReference>
<dbReference type="NCBIfam" id="TIGR03109">
    <property type="entry name" value="exosort_XrtA"/>
    <property type="match status" value="1"/>
</dbReference>
<dbReference type="InterPro" id="IPR017540">
    <property type="entry name" value="Exosortase-1"/>
</dbReference>
<evidence type="ECO:0000313" key="9">
    <source>
        <dbReference type="EMBL" id="BDV43069.1"/>
    </source>
</evidence>
<evidence type="ECO:0000256" key="8">
    <source>
        <dbReference type="SAM" id="Phobius"/>
    </source>
</evidence>
<feature type="transmembrane region" description="Helical" evidence="8">
    <location>
        <begin position="253"/>
        <end position="273"/>
    </location>
</feature>
<dbReference type="RefSeq" id="WP_281999186.1">
    <property type="nucleotide sequence ID" value="NZ_AP027151.1"/>
</dbReference>
<feature type="transmembrane region" description="Helical" evidence="8">
    <location>
        <begin position="72"/>
        <end position="90"/>
    </location>
</feature>
<protein>
    <submittedName>
        <fullName evidence="9">Exosortase</fullName>
    </submittedName>
</protein>
<dbReference type="Pfam" id="PF09721">
    <property type="entry name" value="Exosortase_EpsH"/>
    <property type="match status" value="1"/>
</dbReference>
<keyword evidence="7 8" id="KW-0472">Membrane</keyword>
<dbReference type="InterPro" id="IPR019127">
    <property type="entry name" value="Exosortase"/>
</dbReference>
<keyword evidence="10" id="KW-1185">Reference proteome</keyword>
<evidence type="ECO:0000256" key="5">
    <source>
        <dbReference type="ARBA" id="ARBA00022801"/>
    </source>
</evidence>
<feature type="transmembrane region" description="Helical" evidence="8">
    <location>
        <begin position="42"/>
        <end position="60"/>
    </location>
</feature>
<feature type="transmembrane region" description="Helical" evidence="8">
    <location>
        <begin position="213"/>
        <end position="241"/>
    </location>
</feature>
<keyword evidence="3" id="KW-0645">Protease</keyword>
<gene>
    <name evidence="9" type="ORF">GURASL_19920</name>
</gene>
<proteinExistence type="predicted"/>
<organism evidence="9 10">
    <name type="scientific">Geotalea uraniireducens</name>
    <dbReference type="NCBI Taxonomy" id="351604"/>
    <lineage>
        <taxon>Bacteria</taxon>
        <taxon>Pseudomonadati</taxon>
        <taxon>Thermodesulfobacteriota</taxon>
        <taxon>Desulfuromonadia</taxon>
        <taxon>Geobacterales</taxon>
        <taxon>Geobacteraceae</taxon>
        <taxon>Geotalea</taxon>
    </lineage>
</organism>
<evidence type="ECO:0000256" key="6">
    <source>
        <dbReference type="ARBA" id="ARBA00022989"/>
    </source>
</evidence>
<dbReference type="NCBIfam" id="TIGR04178">
    <property type="entry name" value="exo_archaeo"/>
    <property type="match status" value="1"/>
</dbReference>
<sequence length="285" mass="31306">MTLAESLKHYRYQFILLLGGIALLYGTIVPPMVSDWYHDENYSHGFIVPLVAGYFVYTRWRLLGKTAIRPAGLGLAIVVLALMQLVLAWLGTEYFLMRSSLIVLLAGVILFLFGKEVFRLLRLPLAYLVFMVPLPYILYDAVAFPLKLFVTKVSVRALQLMGVAVLREGNIIMFPSTTLEVADACSGIRSLVSLLALAVAYSCFVTESTARRWGIIVAAVPIAIVTNALRVIVTGILAQYWGAKAAQGFFHEFAGLAVFAMAMVMLFAVGALLKTKNHHNGEGKG</sequence>
<dbReference type="Proteomes" id="UP001317705">
    <property type="component" value="Chromosome"/>
</dbReference>
<evidence type="ECO:0000256" key="7">
    <source>
        <dbReference type="ARBA" id="ARBA00023136"/>
    </source>
</evidence>
<evidence type="ECO:0000256" key="2">
    <source>
        <dbReference type="ARBA" id="ARBA00022475"/>
    </source>
</evidence>
<evidence type="ECO:0000313" key="10">
    <source>
        <dbReference type="Proteomes" id="UP001317705"/>
    </source>
</evidence>
<feature type="transmembrane region" description="Helical" evidence="8">
    <location>
        <begin position="12"/>
        <end position="30"/>
    </location>
</feature>
<keyword evidence="2" id="KW-1003">Cell membrane</keyword>
<feature type="transmembrane region" description="Helical" evidence="8">
    <location>
        <begin position="187"/>
        <end position="206"/>
    </location>
</feature>
<evidence type="ECO:0000256" key="3">
    <source>
        <dbReference type="ARBA" id="ARBA00022670"/>
    </source>
</evidence>
<evidence type="ECO:0000256" key="4">
    <source>
        <dbReference type="ARBA" id="ARBA00022692"/>
    </source>
</evidence>
<feature type="transmembrane region" description="Helical" evidence="8">
    <location>
        <begin position="125"/>
        <end position="146"/>
    </location>
</feature>
<keyword evidence="6 8" id="KW-1133">Transmembrane helix</keyword>
<keyword evidence="4 8" id="KW-0812">Transmembrane</keyword>
<keyword evidence="5" id="KW-0378">Hydrolase</keyword>
<name>A0ABN6VRR0_9BACT</name>